<evidence type="ECO:0000259" key="6">
    <source>
        <dbReference type="Pfam" id="PF03221"/>
    </source>
</evidence>
<keyword evidence="2" id="KW-0238">DNA-binding</keyword>
<dbReference type="InterPro" id="IPR004875">
    <property type="entry name" value="DDE_SF_endonuclease_dom"/>
</dbReference>
<dbReference type="Pfam" id="PF04218">
    <property type="entry name" value="CENP-B_N"/>
    <property type="match status" value="1"/>
</dbReference>
<dbReference type="PANTHER" id="PTHR19303:SF73">
    <property type="entry name" value="PROTEIN PDC2"/>
    <property type="match status" value="1"/>
</dbReference>
<dbReference type="GO" id="GO:0003677">
    <property type="term" value="F:DNA binding"/>
    <property type="evidence" value="ECO:0007669"/>
    <property type="project" value="UniProtKB-KW"/>
</dbReference>
<evidence type="ECO:0000259" key="7">
    <source>
        <dbReference type="Pfam" id="PF04218"/>
    </source>
</evidence>
<feature type="region of interest" description="Disordered" evidence="4">
    <location>
        <begin position="386"/>
        <end position="413"/>
    </location>
</feature>
<dbReference type="SUPFAM" id="SSF46689">
    <property type="entry name" value="Homeodomain-like"/>
    <property type="match status" value="2"/>
</dbReference>
<evidence type="ECO:0000259" key="5">
    <source>
        <dbReference type="Pfam" id="PF03184"/>
    </source>
</evidence>
<evidence type="ECO:0000256" key="4">
    <source>
        <dbReference type="SAM" id="MobiDB-lite"/>
    </source>
</evidence>
<feature type="domain" description="HTH psq-type" evidence="7">
    <location>
        <begin position="6"/>
        <end position="55"/>
    </location>
</feature>
<dbReference type="Proteomes" id="UP000030764">
    <property type="component" value="Unassembled WGS sequence"/>
</dbReference>
<evidence type="ECO:0000256" key="3">
    <source>
        <dbReference type="ARBA" id="ARBA00023242"/>
    </source>
</evidence>
<dbReference type="GO" id="GO:0005634">
    <property type="term" value="C:nucleus"/>
    <property type="evidence" value="ECO:0007669"/>
    <property type="project" value="UniProtKB-SubCell"/>
</dbReference>
<accession>A0A085M3P9</accession>
<protein>
    <recommendedName>
        <fullName evidence="10">HTH psq-type domain-containing protein</fullName>
    </recommendedName>
</protein>
<evidence type="ECO:0000313" key="9">
    <source>
        <dbReference type="Proteomes" id="UP000030764"/>
    </source>
</evidence>
<dbReference type="Pfam" id="PF03221">
    <property type="entry name" value="HTH_Tnp_Tc5"/>
    <property type="match status" value="1"/>
</dbReference>
<comment type="subcellular location">
    <subcellularLocation>
        <location evidence="1">Nucleus</location>
    </subcellularLocation>
</comment>
<name>A0A085M3P9_9BILA</name>
<keyword evidence="3" id="KW-0539">Nucleus</keyword>
<evidence type="ECO:0000256" key="2">
    <source>
        <dbReference type="ARBA" id="ARBA00023125"/>
    </source>
</evidence>
<dbReference type="Pfam" id="PF03184">
    <property type="entry name" value="DDE_1"/>
    <property type="match status" value="1"/>
</dbReference>
<feature type="domain" description="DDE-1" evidence="5">
    <location>
        <begin position="164"/>
        <end position="305"/>
    </location>
</feature>
<dbReference type="PANTHER" id="PTHR19303">
    <property type="entry name" value="TRANSPOSON"/>
    <property type="match status" value="1"/>
</dbReference>
<sequence length="441" mass="49622">MSTSSKRKRAVLSLEEKQEILQALGRGVSGRSISEKYGIGTATVSDIKRKGRTILDYSEKWTQDGGCSNRKMMKTPKLEGAEEALYAWFVQKRAAGIPMTGPLLCEKALERWTDAFRVVLHTFMEEGGYDEEFVYNADGAGLNWKSLPTRSLAAHHEAHMSGHTVMICANSMGSHRLPPFVIGKPANPRSFRNVKKLPVVYSHQKKACMNVRIFNEWFERTFVPEVKRYQSSIGKTGKVLLIIDNAPEHASAECLNTIDEMVTVKFLPPNVSSLIQPMDQGVIGTLKLLYRKQLLRQLLSSEDDTPERRYGAHGTNFSSDVAQLDAGDWNADSGVNKEVEEIMDTLRSTSICEECGRVDVERWLASDEEDRGLQTMDDEEILEFISKEPAETEEEPQYGDDEEEERPAAPSDSEAFRCAEVLMKCKQAQKRLQANFADGFY</sequence>
<feature type="compositionally biased region" description="Acidic residues" evidence="4">
    <location>
        <begin position="391"/>
        <end position="405"/>
    </location>
</feature>
<gene>
    <name evidence="8" type="ORF">M513_07174</name>
</gene>
<dbReference type="EMBL" id="KL363234">
    <property type="protein sequence ID" value="KFD51845.1"/>
    <property type="molecule type" value="Genomic_DNA"/>
</dbReference>
<dbReference type="InterPro" id="IPR009057">
    <property type="entry name" value="Homeodomain-like_sf"/>
</dbReference>
<evidence type="ECO:0000313" key="8">
    <source>
        <dbReference type="EMBL" id="KFD51845.1"/>
    </source>
</evidence>
<dbReference type="InterPro" id="IPR007889">
    <property type="entry name" value="HTH_Psq"/>
</dbReference>
<organism evidence="8 9">
    <name type="scientific">Trichuris suis</name>
    <name type="common">pig whipworm</name>
    <dbReference type="NCBI Taxonomy" id="68888"/>
    <lineage>
        <taxon>Eukaryota</taxon>
        <taxon>Metazoa</taxon>
        <taxon>Ecdysozoa</taxon>
        <taxon>Nematoda</taxon>
        <taxon>Enoplea</taxon>
        <taxon>Dorylaimia</taxon>
        <taxon>Trichinellida</taxon>
        <taxon>Trichuridae</taxon>
        <taxon>Trichuris</taxon>
    </lineage>
</organism>
<dbReference type="InterPro" id="IPR050863">
    <property type="entry name" value="CenT-Element_Derived"/>
</dbReference>
<dbReference type="AlphaFoldDB" id="A0A085M3P9"/>
<keyword evidence="9" id="KW-1185">Reference proteome</keyword>
<evidence type="ECO:0000256" key="1">
    <source>
        <dbReference type="ARBA" id="ARBA00004123"/>
    </source>
</evidence>
<reference evidence="8 9" key="1">
    <citation type="journal article" date="2014" name="Nat. Genet.">
        <title>Genome and transcriptome of the porcine whipworm Trichuris suis.</title>
        <authorList>
            <person name="Jex A.R."/>
            <person name="Nejsum P."/>
            <person name="Schwarz E.M."/>
            <person name="Hu L."/>
            <person name="Young N.D."/>
            <person name="Hall R.S."/>
            <person name="Korhonen P.K."/>
            <person name="Liao S."/>
            <person name="Thamsborg S."/>
            <person name="Xia J."/>
            <person name="Xu P."/>
            <person name="Wang S."/>
            <person name="Scheerlinck J.P."/>
            <person name="Hofmann A."/>
            <person name="Sternberg P.W."/>
            <person name="Wang J."/>
            <person name="Gasser R.B."/>
        </authorList>
    </citation>
    <scope>NUCLEOTIDE SEQUENCE [LARGE SCALE GENOMIC DNA]</scope>
    <source>
        <strain evidence="8">DCEP-RM93M</strain>
    </source>
</reference>
<dbReference type="Gene3D" id="1.10.10.60">
    <property type="entry name" value="Homeodomain-like"/>
    <property type="match status" value="2"/>
</dbReference>
<proteinExistence type="predicted"/>
<dbReference type="InterPro" id="IPR006600">
    <property type="entry name" value="HTH_CenpB_DNA-bd_dom"/>
</dbReference>
<feature type="domain" description="HTH CENPB-type" evidence="6">
    <location>
        <begin position="81"/>
        <end position="112"/>
    </location>
</feature>
<evidence type="ECO:0008006" key="10">
    <source>
        <dbReference type="Google" id="ProtNLM"/>
    </source>
</evidence>